<feature type="region of interest" description="Disordered" evidence="1">
    <location>
        <begin position="208"/>
        <end position="233"/>
    </location>
</feature>
<feature type="signal peptide" evidence="2">
    <location>
        <begin position="1"/>
        <end position="41"/>
    </location>
</feature>
<dbReference type="RefSeq" id="WP_151513461.1">
    <property type="nucleotide sequence ID" value="NZ_VYUA01000050.1"/>
</dbReference>
<evidence type="ECO:0000313" key="3">
    <source>
        <dbReference type="EMBL" id="KAB2588375.1"/>
    </source>
</evidence>
<evidence type="ECO:0000256" key="2">
    <source>
        <dbReference type="SAM" id="SignalP"/>
    </source>
</evidence>
<feature type="chain" id="PRO_5024794162" description="Lipoprotein" evidence="2">
    <location>
        <begin position="42"/>
        <end position="233"/>
    </location>
</feature>
<dbReference type="EMBL" id="VYUA01000050">
    <property type="protein sequence ID" value="KAB2588375.1"/>
    <property type="molecule type" value="Genomic_DNA"/>
</dbReference>
<protein>
    <recommendedName>
        <fullName evidence="5">Lipoprotein</fullName>
    </recommendedName>
</protein>
<keyword evidence="2" id="KW-0732">Signal</keyword>
<dbReference type="AlphaFoldDB" id="A0A5N5ECT5"/>
<accession>A0A5N5ECT5</accession>
<feature type="region of interest" description="Disordered" evidence="1">
    <location>
        <begin position="101"/>
        <end position="135"/>
    </location>
</feature>
<feature type="compositionally biased region" description="Low complexity" evidence="1">
    <location>
        <begin position="39"/>
        <end position="61"/>
    </location>
</feature>
<name>A0A5N5ECT5_9ACTN</name>
<evidence type="ECO:0000256" key="1">
    <source>
        <dbReference type="SAM" id="MobiDB-lite"/>
    </source>
</evidence>
<feature type="compositionally biased region" description="Pro residues" evidence="1">
    <location>
        <begin position="111"/>
        <end position="122"/>
    </location>
</feature>
<dbReference type="Proteomes" id="UP000326907">
    <property type="component" value="Unassembled WGS sequence"/>
</dbReference>
<reference evidence="3 4" key="1">
    <citation type="submission" date="2019-09" db="EMBL/GenBank/DDBJ databases">
        <authorList>
            <person name="Liu P."/>
        </authorList>
    </citation>
    <scope>NUCLEOTIDE SEQUENCE [LARGE SCALE GENOMIC DNA]</scope>
    <source>
        <strain evidence="3 4">TRM68085</strain>
    </source>
</reference>
<evidence type="ECO:0008006" key="5">
    <source>
        <dbReference type="Google" id="ProtNLM"/>
    </source>
</evidence>
<organism evidence="3 4">
    <name type="scientific">Streptomyces arboris</name>
    <dbReference type="NCBI Taxonomy" id="2600619"/>
    <lineage>
        <taxon>Bacteria</taxon>
        <taxon>Bacillati</taxon>
        <taxon>Actinomycetota</taxon>
        <taxon>Actinomycetes</taxon>
        <taxon>Kitasatosporales</taxon>
        <taxon>Streptomycetaceae</taxon>
        <taxon>Streptomyces</taxon>
    </lineage>
</organism>
<evidence type="ECO:0000313" key="4">
    <source>
        <dbReference type="Proteomes" id="UP000326907"/>
    </source>
</evidence>
<gene>
    <name evidence="3" type="ORF">F5983_32520</name>
</gene>
<proteinExistence type="predicted"/>
<comment type="caution">
    <text evidence="3">The sequence shown here is derived from an EMBL/GenBank/DDBJ whole genome shotgun (WGS) entry which is preliminary data.</text>
</comment>
<keyword evidence="4" id="KW-1185">Reference proteome</keyword>
<feature type="region of interest" description="Disordered" evidence="1">
    <location>
        <begin position="39"/>
        <end position="71"/>
    </location>
</feature>
<sequence>MPSIRRAQDVHMKRIFGTHRYLVSATALCALALTACGTTQADDSGPATAAKPAKGADAASAPRPDAEPGPEESAQLLTFMTFLNKVAEPCFPAAPKVPPIADEAPATAPASLPPIPDGPPSPDELTPGSYKETEEDKKAEAELEARNKCVTKAHADRVTKAVKGLKAPAQVRGSLNRSGYVDSVLKTLEQPGTGTRFSLDLGSVCLTGTADGSASPSVGGHEVLDPENPCPRL</sequence>